<dbReference type="InterPro" id="IPR029016">
    <property type="entry name" value="GAF-like_dom_sf"/>
</dbReference>
<accession>A0ABV9H8P0</accession>
<evidence type="ECO:0000259" key="4">
    <source>
        <dbReference type="PROSITE" id="PS51077"/>
    </source>
</evidence>
<feature type="domain" description="IclR-ED" evidence="5">
    <location>
        <begin position="72"/>
        <end position="253"/>
    </location>
</feature>
<dbReference type="InterPro" id="IPR014757">
    <property type="entry name" value="Tscrpt_reg_IclR_C"/>
</dbReference>
<evidence type="ECO:0000256" key="1">
    <source>
        <dbReference type="ARBA" id="ARBA00023015"/>
    </source>
</evidence>
<dbReference type="InterPro" id="IPR050707">
    <property type="entry name" value="HTH_MetabolicPath_Reg"/>
</dbReference>
<reference evidence="7" key="1">
    <citation type="journal article" date="2019" name="Int. J. Syst. Evol. Microbiol.">
        <title>The Global Catalogue of Microorganisms (GCM) 10K type strain sequencing project: providing services to taxonomists for standard genome sequencing and annotation.</title>
        <authorList>
            <consortium name="The Broad Institute Genomics Platform"/>
            <consortium name="The Broad Institute Genome Sequencing Center for Infectious Disease"/>
            <person name="Wu L."/>
            <person name="Ma J."/>
        </authorList>
    </citation>
    <scope>NUCLEOTIDE SEQUENCE [LARGE SCALE GENOMIC DNA]</scope>
    <source>
        <strain evidence="7">CGMCC 1.15731</strain>
    </source>
</reference>
<sequence length="253" mass="27402">MTSHASSNAVRALDILIVLGEAGAEGFALAEIAERIGEAKPAVHRSLVSLLIKGFAEPAGRHGYYRLGPAIPTLARGQARLEPLIAKFRPGMTEFARRSGHTVYMMVQAGIDAVCAEMVTRFPDRQFTMGVGGRVPMGVAAGSVALMSIMPEAECLALLETNAQRYLAHPSVQYVDKHVVLSQIEDARRRGYAVNMAYYLPGEGGLGLPVRASNPYEVNTAISFTAPLEMMTEDWLPKIIDELRDCLGDAVWS</sequence>
<evidence type="ECO:0000256" key="2">
    <source>
        <dbReference type="ARBA" id="ARBA00023125"/>
    </source>
</evidence>
<dbReference type="Gene3D" id="1.10.10.10">
    <property type="entry name" value="Winged helix-like DNA-binding domain superfamily/Winged helix DNA-binding domain"/>
    <property type="match status" value="1"/>
</dbReference>
<dbReference type="InterPro" id="IPR005471">
    <property type="entry name" value="Tscrpt_reg_IclR_N"/>
</dbReference>
<evidence type="ECO:0000259" key="5">
    <source>
        <dbReference type="PROSITE" id="PS51078"/>
    </source>
</evidence>
<keyword evidence="1" id="KW-0805">Transcription regulation</keyword>
<dbReference type="PANTHER" id="PTHR30136">
    <property type="entry name" value="HELIX-TURN-HELIX TRANSCRIPTIONAL REGULATOR, ICLR FAMILY"/>
    <property type="match status" value="1"/>
</dbReference>
<dbReference type="PANTHER" id="PTHR30136:SF39">
    <property type="entry name" value="TRANSCRIPTIONAL REGULATORY PROTEIN"/>
    <property type="match status" value="1"/>
</dbReference>
<dbReference type="InterPro" id="IPR036390">
    <property type="entry name" value="WH_DNA-bd_sf"/>
</dbReference>
<dbReference type="SMART" id="SM00346">
    <property type="entry name" value="HTH_ICLR"/>
    <property type="match status" value="1"/>
</dbReference>
<dbReference type="SUPFAM" id="SSF46785">
    <property type="entry name" value="Winged helix' DNA-binding domain"/>
    <property type="match status" value="1"/>
</dbReference>
<dbReference type="SUPFAM" id="SSF55781">
    <property type="entry name" value="GAF domain-like"/>
    <property type="match status" value="1"/>
</dbReference>
<dbReference type="Proteomes" id="UP001596042">
    <property type="component" value="Unassembled WGS sequence"/>
</dbReference>
<evidence type="ECO:0000313" key="7">
    <source>
        <dbReference type="Proteomes" id="UP001596042"/>
    </source>
</evidence>
<comment type="caution">
    <text evidence="6">The sequence shown here is derived from an EMBL/GenBank/DDBJ whole genome shotgun (WGS) entry which is preliminary data.</text>
</comment>
<keyword evidence="2" id="KW-0238">DNA-binding</keyword>
<dbReference type="PROSITE" id="PS51078">
    <property type="entry name" value="ICLR_ED"/>
    <property type="match status" value="1"/>
</dbReference>
<name>A0ABV9H8P0_9HYPH</name>
<keyword evidence="3" id="KW-0804">Transcription</keyword>
<evidence type="ECO:0000256" key="3">
    <source>
        <dbReference type="ARBA" id="ARBA00023163"/>
    </source>
</evidence>
<keyword evidence="7" id="KW-1185">Reference proteome</keyword>
<gene>
    <name evidence="6" type="ORF">ACFO1V_12185</name>
</gene>
<evidence type="ECO:0000313" key="6">
    <source>
        <dbReference type="EMBL" id="MFC4625956.1"/>
    </source>
</evidence>
<protein>
    <submittedName>
        <fullName evidence="6">IclR family transcriptional regulator</fullName>
    </submittedName>
</protein>
<dbReference type="Pfam" id="PF09339">
    <property type="entry name" value="HTH_IclR"/>
    <property type="match status" value="1"/>
</dbReference>
<dbReference type="InterPro" id="IPR036388">
    <property type="entry name" value="WH-like_DNA-bd_sf"/>
</dbReference>
<feature type="domain" description="HTH iclR-type" evidence="4">
    <location>
        <begin position="6"/>
        <end position="69"/>
    </location>
</feature>
<dbReference type="EMBL" id="JBHSEL010000118">
    <property type="protein sequence ID" value="MFC4625956.1"/>
    <property type="molecule type" value="Genomic_DNA"/>
</dbReference>
<proteinExistence type="predicted"/>
<organism evidence="6 7">
    <name type="scientific">Daeguia caeni</name>
    <dbReference type="NCBI Taxonomy" id="439612"/>
    <lineage>
        <taxon>Bacteria</taxon>
        <taxon>Pseudomonadati</taxon>
        <taxon>Pseudomonadota</taxon>
        <taxon>Alphaproteobacteria</taxon>
        <taxon>Hyphomicrobiales</taxon>
        <taxon>Brucellaceae</taxon>
        <taxon>Daeguia</taxon>
    </lineage>
</organism>
<dbReference type="Pfam" id="PF01614">
    <property type="entry name" value="IclR_C"/>
    <property type="match status" value="1"/>
</dbReference>
<dbReference type="PROSITE" id="PS51077">
    <property type="entry name" value="HTH_ICLR"/>
    <property type="match status" value="1"/>
</dbReference>
<dbReference type="Gene3D" id="3.30.450.40">
    <property type="match status" value="1"/>
</dbReference>
<dbReference type="RefSeq" id="WP_374833345.1">
    <property type="nucleotide sequence ID" value="NZ_JBHEEZ010000023.1"/>
</dbReference>